<evidence type="ECO:0000259" key="2">
    <source>
        <dbReference type="Pfam" id="PF21527"/>
    </source>
</evidence>
<name>A0A3Q9FZY4_STRLT</name>
<evidence type="ECO:0000313" key="4">
    <source>
        <dbReference type="Proteomes" id="UP000267900"/>
    </source>
</evidence>
<dbReference type="OrthoDB" id="3917849at2"/>
<feature type="compositionally biased region" description="Basic and acidic residues" evidence="1">
    <location>
        <begin position="532"/>
        <end position="543"/>
    </location>
</feature>
<accession>A0A3Q9FZY4</accession>
<evidence type="ECO:0000256" key="1">
    <source>
        <dbReference type="SAM" id="MobiDB-lite"/>
    </source>
</evidence>
<dbReference type="Pfam" id="PF21527">
    <property type="entry name" value="Stv"/>
    <property type="match status" value="1"/>
</dbReference>
<feature type="domain" description="Putative adhesin Stv" evidence="2">
    <location>
        <begin position="557"/>
        <end position="666"/>
    </location>
</feature>
<feature type="region of interest" description="Disordered" evidence="1">
    <location>
        <begin position="412"/>
        <end position="515"/>
    </location>
</feature>
<feature type="region of interest" description="Disordered" evidence="1">
    <location>
        <begin position="529"/>
        <end position="555"/>
    </location>
</feature>
<dbReference type="AlphaFoldDB" id="A0A3Q9FZY4"/>
<sequence>MNSSPIDPISIPHFTGNLDALIGDISGLAKDASDIRATGTDTHASFQGLSAHYEAPEAGQLLHSTLPVRERAAHFADELNKVKSALSEYAAEVRPIVQELDRLREQAVAFRASIGNDDKWLKNQSKTDENRHLIQAVTAAQERFHAAERNAFNKITGLFDKSLRLVEDDGTHKKGMYGYDPKAAAKAEKTPWGNVEKRKYEGAEWFWHEAVDGTTAFAKGFLIDGTWAQIRGLGTLVGVDGADQAHEALKNMALLAFASNYVPGAEVARYLPDSWLPKVGRDYKKAANGASKGLVAWDEWGKNPCRAFGTLTFNGLTLLTPVGEATAATKAGVTAKAITTAAKVVEVIDPATYAVKGARLGLKAAKPAILKVGDLAAELKQSLGKLPDHTPTPAGESLKYTAADGKALLLGPEGHLRAPSVGESQPGTHEHHVPATPGAADHAAPQGSHANRIPHDADSTYTAHNDSHSHETGTHLSGDSHGSDGPPVHRDDPTGHSASTPHEEGHRGTGDPLPAPQEVKQALIERNPQVIDKSRYAPDDGHYHATRVFEGGRPDGQTVLAGHGYLRRGAGEMTVPPGTTISFYVPHGDLLPGLNGLTVEAGIYPGGYVETFRPGETIPDYTLDAPAAGMGGGFSVFEKSTTVSERTPLSQILKPSMGDVHWAACRDIEY</sequence>
<dbReference type="Proteomes" id="UP000267900">
    <property type="component" value="Chromosome"/>
</dbReference>
<protein>
    <recommendedName>
        <fullName evidence="2">Putative adhesin Stv domain-containing protein</fullName>
    </recommendedName>
</protein>
<dbReference type="EMBL" id="CP034587">
    <property type="protein sequence ID" value="AZQ72879.1"/>
    <property type="molecule type" value="Genomic_DNA"/>
</dbReference>
<organism evidence="3 4">
    <name type="scientific">Streptomyces luteoverticillatus</name>
    <name type="common">Streptoverticillium luteoverticillatus</name>
    <dbReference type="NCBI Taxonomy" id="66425"/>
    <lineage>
        <taxon>Bacteria</taxon>
        <taxon>Bacillati</taxon>
        <taxon>Actinomycetota</taxon>
        <taxon>Actinomycetes</taxon>
        <taxon>Kitasatosporales</taxon>
        <taxon>Streptomycetaceae</taxon>
        <taxon>Streptomyces</taxon>
    </lineage>
</organism>
<evidence type="ECO:0000313" key="3">
    <source>
        <dbReference type="EMBL" id="AZQ72879.1"/>
    </source>
</evidence>
<dbReference type="RefSeq" id="WP_126915393.1">
    <property type="nucleotide sequence ID" value="NZ_CP034587.1"/>
</dbReference>
<proteinExistence type="predicted"/>
<dbReference type="InterPro" id="IPR049002">
    <property type="entry name" value="Stv"/>
</dbReference>
<reference evidence="3 4" key="1">
    <citation type="submission" date="2018-12" db="EMBL/GenBank/DDBJ databases">
        <title>The whole draft genome of Streptomyce luteoverticillatus CGMCC 15060.</title>
        <authorList>
            <person name="Feng Z."/>
            <person name="Chen G."/>
            <person name="Zhang J."/>
            <person name="Zhu H."/>
            <person name="Yu X."/>
            <person name="Zhang W."/>
            <person name="Zhang X."/>
        </authorList>
    </citation>
    <scope>NUCLEOTIDE SEQUENCE [LARGE SCALE GENOMIC DNA]</scope>
    <source>
        <strain evidence="3 4">CGMCC 15060</strain>
    </source>
</reference>
<keyword evidence="4" id="KW-1185">Reference proteome</keyword>
<gene>
    <name evidence="3" type="ORF">EKH77_18135</name>
</gene>